<reference evidence="2 3" key="1">
    <citation type="submission" date="2016-04" db="EMBL/GenBank/DDBJ databases">
        <title>A degradative enzymes factory behind the ericoid mycorrhizal symbiosis.</title>
        <authorList>
            <consortium name="DOE Joint Genome Institute"/>
            <person name="Martino E."/>
            <person name="Morin E."/>
            <person name="Grelet G."/>
            <person name="Kuo A."/>
            <person name="Kohler A."/>
            <person name="Daghino S."/>
            <person name="Barry K."/>
            <person name="Choi C."/>
            <person name="Cichocki N."/>
            <person name="Clum A."/>
            <person name="Copeland A."/>
            <person name="Hainaut M."/>
            <person name="Haridas S."/>
            <person name="Labutti K."/>
            <person name="Lindquist E."/>
            <person name="Lipzen A."/>
            <person name="Khouja H.-R."/>
            <person name="Murat C."/>
            <person name="Ohm R."/>
            <person name="Olson A."/>
            <person name="Spatafora J."/>
            <person name="Veneault-Fourrey C."/>
            <person name="Henrissat B."/>
            <person name="Grigoriev I."/>
            <person name="Martin F."/>
            <person name="Perotto S."/>
        </authorList>
    </citation>
    <scope>NUCLEOTIDE SEQUENCE [LARGE SCALE GENOMIC DNA]</scope>
    <source>
        <strain evidence="2 3">F</strain>
    </source>
</reference>
<dbReference type="Proteomes" id="UP000235786">
    <property type="component" value="Unassembled WGS sequence"/>
</dbReference>
<accession>A0A2J6RZ98</accession>
<protein>
    <submittedName>
        <fullName evidence="2">Uncharacterized protein</fullName>
    </submittedName>
</protein>
<dbReference type="OrthoDB" id="4755094at2759"/>
<keyword evidence="1" id="KW-0175">Coiled coil</keyword>
<feature type="coiled-coil region" evidence="1">
    <location>
        <begin position="47"/>
        <end position="81"/>
    </location>
</feature>
<evidence type="ECO:0000313" key="3">
    <source>
        <dbReference type="Proteomes" id="UP000235786"/>
    </source>
</evidence>
<keyword evidence="3" id="KW-1185">Reference proteome</keyword>
<name>A0A2J6RZ98_HYAVF</name>
<evidence type="ECO:0000313" key="2">
    <source>
        <dbReference type="EMBL" id="PMD43840.1"/>
    </source>
</evidence>
<proteinExistence type="predicted"/>
<gene>
    <name evidence="2" type="ORF">L207DRAFT_630259</name>
</gene>
<sequence length="420" mass="47809">MEMKHSTSGQSEAPKQITSHYSEGAKISPEAELNASMLEQCEISDKLRASERECKQLQGQIVKLKAKLGNSEKICSQLQAQLLDFEKQRTEITDFVFSLHRREEKITSSDAANEFHSLCVTVEDWVQSKLGNAIGLRLAERSIDANNRTKLLLNIIPKSGRDAFNYPDTDECNVYAAVMRFLCIEIFDKDFYCPISPGAMEFLTSIEKSMRNLDPPRDHITLRTWRSETFTAMTKRSAFSKGRQIYSDKLSEDLAYMLSVFLPDRRSDFKKFCCSVQDTIIEPALKLAHKMHLSVDKFTFQYTNLAKSSLETRRPLPSESCAFECIHLSPLGNMKLTFPVQEGTITYLFDLSPALIFEEAQTVAFREPQVLKKARILVIVTKEEPVSSIEARQRESFTLLGLLKEIVYPRSTSHSVKRNG</sequence>
<dbReference type="EMBL" id="KZ613941">
    <property type="protein sequence ID" value="PMD43840.1"/>
    <property type="molecule type" value="Genomic_DNA"/>
</dbReference>
<organism evidence="2 3">
    <name type="scientific">Hyaloscypha variabilis (strain UAMH 11265 / GT02V1 / F)</name>
    <name type="common">Meliniomyces variabilis</name>
    <dbReference type="NCBI Taxonomy" id="1149755"/>
    <lineage>
        <taxon>Eukaryota</taxon>
        <taxon>Fungi</taxon>
        <taxon>Dikarya</taxon>
        <taxon>Ascomycota</taxon>
        <taxon>Pezizomycotina</taxon>
        <taxon>Leotiomycetes</taxon>
        <taxon>Helotiales</taxon>
        <taxon>Hyaloscyphaceae</taxon>
        <taxon>Hyaloscypha</taxon>
        <taxon>Hyaloscypha variabilis</taxon>
    </lineage>
</organism>
<evidence type="ECO:0000256" key="1">
    <source>
        <dbReference type="SAM" id="Coils"/>
    </source>
</evidence>
<dbReference type="AlphaFoldDB" id="A0A2J6RZ98"/>